<dbReference type="InterPro" id="IPR011990">
    <property type="entry name" value="TPR-like_helical_dom_sf"/>
</dbReference>
<feature type="chain" id="PRO_5011592806" evidence="3">
    <location>
        <begin position="23"/>
        <end position="1038"/>
    </location>
</feature>
<feature type="compositionally biased region" description="Acidic residues" evidence="2">
    <location>
        <begin position="811"/>
        <end position="826"/>
    </location>
</feature>
<evidence type="ECO:0000313" key="5">
    <source>
        <dbReference type="EMBL" id="SDY28730.1"/>
    </source>
</evidence>
<feature type="region of interest" description="Disordered" evidence="2">
    <location>
        <begin position="353"/>
        <end position="524"/>
    </location>
</feature>
<dbReference type="Gene3D" id="1.25.40.10">
    <property type="entry name" value="Tetratricopeptide repeat domain"/>
    <property type="match status" value="1"/>
</dbReference>
<dbReference type="STRING" id="61595.SAMN05421644_14516"/>
<feature type="compositionally biased region" description="Low complexity" evidence="2">
    <location>
        <begin position="961"/>
        <end position="977"/>
    </location>
</feature>
<accession>A0A1H3IM01</accession>
<keyword evidence="3" id="KW-0732">Signal</keyword>
<reference evidence="6" key="1">
    <citation type="submission" date="2016-10" db="EMBL/GenBank/DDBJ databases">
        <authorList>
            <person name="Varghese N."/>
            <person name="Submissions S."/>
        </authorList>
    </citation>
    <scope>NUCLEOTIDE SEQUENCE [LARGE SCALE GENOMIC DNA]</scope>
    <source>
        <strain evidence="6">DSM 173</strain>
    </source>
</reference>
<feature type="compositionally biased region" description="Low complexity" evidence="2">
    <location>
        <begin position="481"/>
        <end position="491"/>
    </location>
</feature>
<dbReference type="Proteomes" id="UP000198672">
    <property type="component" value="Unassembled WGS sequence"/>
</dbReference>
<evidence type="ECO:0000259" key="4">
    <source>
        <dbReference type="Pfam" id="PF25800"/>
    </source>
</evidence>
<feature type="compositionally biased region" description="Low complexity" evidence="2">
    <location>
        <begin position="574"/>
        <end position="588"/>
    </location>
</feature>
<dbReference type="InterPro" id="IPR038440">
    <property type="entry name" value="FimV_C_sf"/>
</dbReference>
<sequence length="1038" mass="107775">MTRKLLLASAIATALIAPPSWALELGALQTESALNQPFSGVIPLTDVRPDELDTLRITIASADAFAKTGIERYYFLTQLRFKPEVTPDGRVQVRLSSREPVREPYLDFLIEAVWPTGNLVKGYTVLLDPPSQLERRAPAVRSARAGSATQDASAVGGLPPLDSNSGGYLSAPGEGFPYYLGPIGGGSGLWTLARSHAIAGATAAQTAMALYRCNQSAFVRGDINRLIAGKTLVIPSRAELFALDAEAAQQEFQAATRGRSAQRAPLTNVTPEMLSRLRLVGTTPGAGAPIAAPAASTSSAPLSGGTTDTASSELLLAIEASETARQEAVELRNRIKELETQLATIQTLLQERDLQSSPIQSPDSPSSAPAIVPETPDSPLVAQSPAPSSESEPTLEPIGKPESSVLPAALESSPPVAENATPAPTSALSADPEAAADLEMLAENPIAENPTGFVPVPTPTLVEPTSAPPATDATTPPPLASDPSAPSATPSTPAPAEPVTAPPPKPQPTPSAAEPDDAAPVAASSTWHSLLLPLAGLAGVTALGILLFSIATARRRRRDQAETDDASDSETLDATSATAPPTETETASLDSTANVSLTKSRTSRFSTAPLPVSTFASQPPPTASAPSASPTPDSSATSKSAPMSELTDFDIDTDEADPISEADIYIAYGRHRDACNLLEKELQRSPKRLELHYKLAEALVAAEDIAQLRERLDHIRTLGGDAKDPAQWARLQLMLHEMSLKLSATNTAPPVAPAPPPKPVPAATPAPTSTVATVAAAGAVAAGVGLAATATPPRTAAPPSEPAAPPPLADIDSEFGLDDSDLDDSLPLDFDAASDLLPAVPTLEPSSSNAESADNELDLDNDVASELDSILPLPSAESDPLHLDLADLAPPPAPSTTPAPVVAPVADSLELPLDLDVPPLLDESLEALDLALGTLPPEPEPVALTAPGVPLLLDLDEDDASGTTSSATASENAPSDLLSSQWQLDSGIWDETATKLDLARAYVEMDDKEAAREILEEVIAEGRDEQRNEARAMLERLG</sequence>
<feature type="region of interest" description="Disordered" evidence="2">
    <location>
        <begin position="956"/>
        <end position="977"/>
    </location>
</feature>
<dbReference type="EMBL" id="FNOW01000045">
    <property type="protein sequence ID" value="SDY28730.1"/>
    <property type="molecule type" value="Genomic_DNA"/>
</dbReference>
<feature type="compositionally biased region" description="Low complexity" evidence="2">
    <location>
        <begin position="510"/>
        <end position="524"/>
    </location>
</feature>
<evidence type="ECO:0000256" key="3">
    <source>
        <dbReference type="SAM" id="SignalP"/>
    </source>
</evidence>
<dbReference type="RefSeq" id="WP_091334911.1">
    <property type="nucleotide sequence ID" value="NZ_FNOW01000045.1"/>
</dbReference>
<evidence type="ECO:0000256" key="1">
    <source>
        <dbReference type="SAM" id="Coils"/>
    </source>
</evidence>
<dbReference type="AlphaFoldDB" id="A0A1H3IM01"/>
<dbReference type="SUPFAM" id="SSF48452">
    <property type="entry name" value="TPR-like"/>
    <property type="match status" value="1"/>
</dbReference>
<dbReference type="OrthoDB" id="5298707at2"/>
<feature type="coiled-coil region" evidence="1">
    <location>
        <begin position="321"/>
        <end position="348"/>
    </location>
</feature>
<dbReference type="InterPro" id="IPR057840">
    <property type="entry name" value="FimV_N"/>
</dbReference>
<feature type="domain" description="FimV N-terminal" evidence="4">
    <location>
        <begin position="23"/>
        <end position="130"/>
    </location>
</feature>
<gene>
    <name evidence="5" type="ORF">SAMN05421644_14516</name>
</gene>
<proteinExistence type="predicted"/>
<evidence type="ECO:0000313" key="6">
    <source>
        <dbReference type="Proteomes" id="UP000198672"/>
    </source>
</evidence>
<feature type="compositionally biased region" description="Low complexity" evidence="2">
    <location>
        <begin position="355"/>
        <end position="371"/>
    </location>
</feature>
<dbReference type="Gene3D" id="1.20.58.2200">
    <property type="match status" value="1"/>
</dbReference>
<feature type="compositionally biased region" description="Pro residues" evidence="2">
    <location>
        <begin position="750"/>
        <end position="764"/>
    </location>
</feature>
<feature type="compositionally biased region" description="Pro residues" evidence="2">
    <location>
        <begin position="492"/>
        <end position="509"/>
    </location>
</feature>
<evidence type="ECO:0000256" key="2">
    <source>
        <dbReference type="SAM" id="MobiDB-lite"/>
    </source>
</evidence>
<name>A0A1H3IM01_ALLWA</name>
<keyword evidence="1" id="KW-0175">Coiled coil</keyword>
<feature type="compositionally biased region" description="Pro residues" evidence="2">
    <location>
        <begin position="795"/>
        <end position="808"/>
    </location>
</feature>
<dbReference type="NCBIfam" id="TIGR03504">
    <property type="entry name" value="FimV_Cterm"/>
    <property type="match status" value="1"/>
</dbReference>
<protein>
    <submittedName>
        <fullName evidence="5">Pilus assembly protein FimV</fullName>
    </submittedName>
</protein>
<feature type="region of interest" description="Disordered" evidence="2">
    <location>
        <begin position="553"/>
        <end position="643"/>
    </location>
</feature>
<feature type="region of interest" description="Disordered" evidence="2">
    <location>
        <begin position="791"/>
        <end position="829"/>
    </location>
</feature>
<keyword evidence="6" id="KW-1185">Reference proteome</keyword>
<organism evidence="5 6">
    <name type="scientific">Allochromatium warmingii</name>
    <name type="common">Chromatium warmingii</name>
    <dbReference type="NCBI Taxonomy" id="61595"/>
    <lineage>
        <taxon>Bacteria</taxon>
        <taxon>Pseudomonadati</taxon>
        <taxon>Pseudomonadota</taxon>
        <taxon>Gammaproteobacteria</taxon>
        <taxon>Chromatiales</taxon>
        <taxon>Chromatiaceae</taxon>
        <taxon>Allochromatium</taxon>
    </lineage>
</organism>
<dbReference type="Pfam" id="PF25800">
    <property type="entry name" value="FimV_N"/>
    <property type="match status" value="1"/>
</dbReference>
<feature type="compositionally biased region" description="Low complexity" evidence="2">
    <location>
        <begin position="624"/>
        <end position="642"/>
    </location>
</feature>
<feature type="compositionally biased region" description="Low complexity" evidence="2">
    <location>
        <begin position="384"/>
        <end position="397"/>
    </location>
</feature>
<feature type="compositionally biased region" description="Low complexity" evidence="2">
    <location>
        <begin position="459"/>
        <end position="474"/>
    </location>
</feature>
<feature type="compositionally biased region" description="Polar residues" evidence="2">
    <location>
        <begin position="589"/>
        <end position="606"/>
    </location>
</feature>
<feature type="signal peptide" evidence="3">
    <location>
        <begin position="1"/>
        <end position="22"/>
    </location>
</feature>
<dbReference type="InterPro" id="IPR020011">
    <property type="entry name" value="FimV_C"/>
</dbReference>
<feature type="compositionally biased region" description="Acidic residues" evidence="2">
    <location>
        <begin position="562"/>
        <end position="571"/>
    </location>
</feature>
<feature type="region of interest" description="Disordered" evidence="2">
    <location>
        <begin position="746"/>
        <end position="765"/>
    </location>
</feature>